<accession>A0A0X8VA99</accession>
<organism evidence="3 5">
    <name type="scientific">Anaerotignum propionicum DSM 1682</name>
    <dbReference type="NCBI Taxonomy" id="991789"/>
    <lineage>
        <taxon>Bacteria</taxon>
        <taxon>Bacillati</taxon>
        <taxon>Bacillota</taxon>
        <taxon>Clostridia</taxon>
        <taxon>Lachnospirales</taxon>
        <taxon>Anaerotignaceae</taxon>
        <taxon>Anaerotignum</taxon>
    </lineage>
</organism>
<sequence>MPNCKKRRPYLREITGVYIEQQNVFCMYFLVTVVEYLQILLFFSAKHGLF</sequence>
<reference evidence="4" key="2">
    <citation type="submission" date="2016-01" db="EMBL/GenBank/DDBJ databases">
        <authorList>
            <person name="Poehlein A."/>
            <person name="Schlien K."/>
            <person name="Gottschalk G."/>
            <person name="Buckel W."/>
            <person name="Daniel R."/>
        </authorList>
    </citation>
    <scope>NUCLEOTIDE SEQUENCE [LARGE SCALE GENOMIC DNA]</scope>
    <source>
        <strain evidence="4">X2</strain>
    </source>
</reference>
<evidence type="ECO:0000313" key="3">
    <source>
        <dbReference type="EMBL" id="SHE95147.1"/>
    </source>
</evidence>
<feature type="transmembrane region" description="Helical" evidence="1">
    <location>
        <begin position="25"/>
        <end position="45"/>
    </location>
</feature>
<evidence type="ECO:0000313" key="2">
    <source>
        <dbReference type="EMBL" id="AMJ41912.1"/>
    </source>
</evidence>
<dbReference type="AlphaFoldDB" id="A0A0X8VA99"/>
<keyword evidence="4" id="KW-1185">Reference proteome</keyword>
<keyword evidence="1" id="KW-0472">Membrane</keyword>
<dbReference type="Proteomes" id="UP000068026">
    <property type="component" value="Chromosome"/>
</dbReference>
<reference evidence="3" key="3">
    <citation type="submission" date="2016-11" db="EMBL/GenBank/DDBJ databases">
        <authorList>
            <person name="Varghese N."/>
            <person name="Submissions S."/>
        </authorList>
    </citation>
    <scope>NUCLEOTIDE SEQUENCE</scope>
    <source>
        <strain evidence="3">DSM 1682</strain>
    </source>
</reference>
<evidence type="ECO:0000313" key="4">
    <source>
        <dbReference type="Proteomes" id="UP000068026"/>
    </source>
</evidence>
<dbReference type="EMBL" id="CP014223">
    <property type="protein sequence ID" value="AMJ41912.1"/>
    <property type="molecule type" value="Genomic_DNA"/>
</dbReference>
<dbReference type="EMBL" id="FQUA01000011">
    <property type="protein sequence ID" value="SHE95147.1"/>
    <property type="molecule type" value="Genomic_DNA"/>
</dbReference>
<reference evidence="2 4" key="1">
    <citation type="journal article" date="2016" name="Genome Announc.">
        <title>Complete Genome Sequence of the Amino Acid-Fermenting Clostridium propionicum X2 (DSM 1682).</title>
        <authorList>
            <person name="Poehlein A."/>
            <person name="Schlien K."/>
            <person name="Chowdhury N.P."/>
            <person name="Gottschalk G."/>
            <person name="Buckel W."/>
            <person name="Daniel R."/>
        </authorList>
    </citation>
    <scope>NUCLEOTIDE SEQUENCE [LARGE SCALE GENOMIC DNA]</scope>
    <source>
        <strain evidence="2 4">X2</strain>
    </source>
</reference>
<proteinExistence type="predicted"/>
<gene>
    <name evidence="2" type="ORF">CPRO_23450</name>
    <name evidence="3" type="ORF">SAMN02745151_02312</name>
</gene>
<evidence type="ECO:0000256" key="1">
    <source>
        <dbReference type="SAM" id="Phobius"/>
    </source>
</evidence>
<evidence type="ECO:0000313" key="5">
    <source>
        <dbReference type="Proteomes" id="UP000184204"/>
    </source>
</evidence>
<name>A0A0X8VA99_ANAPI</name>
<reference evidence="5" key="4">
    <citation type="submission" date="2016-11" db="EMBL/GenBank/DDBJ databases">
        <authorList>
            <person name="Jaros S."/>
            <person name="Januszkiewicz K."/>
            <person name="Wedrychowicz H."/>
        </authorList>
    </citation>
    <scope>NUCLEOTIDE SEQUENCE [LARGE SCALE GENOMIC DNA]</scope>
    <source>
        <strain evidence="5">DSM 1682</strain>
    </source>
</reference>
<protein>
    <submittedName>
        <fullName evidence="3">Uncharacterized protein</fullName>
    </submittedName>
</protein>
<keyword evidence="1" id="KW-0812">Transmembrane</keyword>
<dbReference type="Proteomes" id="UP000184204">
    <property type="component" value="Unassembled WGS sequence"/>
</dbReference>
<keyword evidence="1" id="KW-1133">Transmembrane helix</keyword>
<dbReference type="KEGG" id="cpro:CPRO_23450"/>